<reference evidence="6 7" key="1">
    <citation type="submission" date="2018-07" db="EMBL/GenBank/DDBJ databases">
        <title>Genomic Encyclopedia of Type Strains, Phase IV (KMG-IV): sequencing the most valuable type-strain genomes for metagenomic binning, comparative biology and taxonomic classification.</title>
        <authorList>
            <person name="Goeker M."/>
        </authorList>
    </citation>
    <scope>NUCLEOTIDE SEQUENCE [LARGE SCALE GENOMIC DNA]</scope>
    <source>
        <strain evidence="6 7">DSM 14364</strain>
    </source>
</reference>
<name>A0A370H3H9_9HYPH</name>
<dbReference type="NCBIfam" id="NF033587">
    <property type="entry name" value="transpos_IS6"/>
    <property type="match status" value="1"/>
</dbReference>
<dbReference type="SUPFAM" id="SSF53098">
    <property type="entry name" value="Ribonuclease H-like"/>
    <property type="match status" value="1"/>
</dbReference>
<comment type="function">
    <text evidence="1">Involved in the transposition of the insertion sequence.</text>
</comment>
<accession>A0A370H3H9</accession>
<evidence type="ECO:0000313" key="7">
    <source>
        <dbReference type="Proteomes" id="UP000254925"/>
    </source>
</evidence>
<dbReference type="GO" id="GO:0006310">
    <property type="term" value="P:DNA recombination"/>
    <property type="evidence" value="ECO:0007669"/>
    <property type="project" value="UniProtKB-KW"/>
</dbReference>
<dbReference type="Proteomes" id="UP000254925">
    <property type="component" value="Unassembled WGS sequence"/>
</dbReference>
<dbReference type="Gene3D" id="3.30.420.10">
    <property type="entry name" value="Ribonuclease H-like superfamily/Ribonuclease H"/>
    <property type="match status" value="1"/>
</dbReference>
<dbReference type="PANTHER" id="PTHR35528:SF3">
    <property type="entry name" value="BLL1675 PROTEIN"/>
    <property type="match status" value="1"/>
</dbReference>
<proteinExistence type="predicted"/>
<dbReference type="GO" id="GO:0003677">
    <property type="term" value="F:DNA binding"/>
    <property type="evidence" value="ECO:0007669"/>
    <property type="project" value="UniProtKB-KW"/>
</dbReference>
<dbReference type="InterPro" id="IPR052183">
    <property type="entry name" value="IS_Transposase"/>
</dbReference>
<evidence type="ECO:0000259" key="5">
    <source>
        <dbReference type="Pfam" id="PF13610"/>
    </source>
</evidence>
<dbReference type="PANTHER" id="PTHR35528">
    <property type="entry name" value="BLL1675 PROTEIN"/>
    <property type="match status" value="1"/>
</dbReference>
<comment type="caution">
    <text evidence="6">The sequence shown here is derived from an EMBL/GenBank/DDBJ whole genome shotgun (WGS) entry which is preliminary data.</text>
</comment>
<keyword evidence="4" id="KW-0233">DNA recombination</keyword>
<dbReference type="OrthoDB" id="4315389at2"/>
<dbReference type="RefSeq" id="WP_114773524.1">
    <property type="nucleotide sequence ID" value="NZ_QQBB01000024.1"/>
</dbReference>
<feature type="domain" description="DDE" evidence="5">
    <location>
        <begin position="70"/>
        <end position="211"/>
    </location>
</feature>
<gene>
    <name evidence="6" type="ORF">DES45_1248</name>
</gene>
<keyword evidence="7" id="KW-1185">Reference proteome</keyword>
<dbReference type="InterPro" id="IPR036397">
    <property type="entry name" value="RNaseH_sf"/>
</dbReference>
<evidence type="ECO:0000256" key="3">
    <source>
        <dbReference type="ARBA" id="ARBA00023125"/>
    </source>
</evidence>
<dbReference type="Pfam" id="PF13610">
    <property type="entry name" value="DDE_Tnp_IS240"/>
    <property type="match status" value="1"/>
</dbReference>
<dbReference type="InterPro" id="IPR032874">
    <property type="entry name" value="DDE_dom"/>
</dbReference>
<sequence length="232" mass="27759">MFKGRHFDRSVILLCVRWYLAYSLSLRDLEEMMAERGISVDHATIHRWVVRYSPELLKRFSRHQRSVSRKWHVDETYIKVRSQWKYLYRAVDSNGDTVEFWFSERRNLAAAKRFLSRALRRHGRPERIVIDSSQTNREAILACDTADRLRDRSKRCLKHIRIRQSAYLNNRIEQDHRAIKRRVRPMMGFKSLNSARVILAGIEMVHMMRKQQTKYARNLQPSLAEQFDLLAA</sequence>
<dbReference type="InterPro" id="IPR012337">
    <property type="entry name" value="RNaseH-like_sf"/>
</dbReference>
<evidence type="ECO:0000256" key="4">
    <source>
        <dbReference type="ARBA" id="ARBA00023172"/>
    </source>
</evidence>
<keyword evidence="3" id="KW-0238">DNA-binding</keyword>
<dbReference type="AlphaFoldDB" id="A0A370H3H9"/>
<dbReference type="GO" id="GO:0032196">
    <property type="term" value="P:transposition"/>
    <property type="evidence" value="ECO:0007669"/>
    <property type="project" value="UniProtKB-KW"/>
</dbReference>
<evidence type="ECO:0000256" key="2">
    <source>
        <dbReference type="ARBA" id="ARBA00022578"/>
    </source>
</evidence>
<evidence type="ECO:0000313" key="6">
    <source>
        <dbReference type="EMBL" id="RDI50318.1"/>
    </source>
</evidence>
<protein>
    <submittedName>
        <fullName evidence="6">Transposase-like protein</fullName>
    </submittedName>
</protein>
<evidence type="ECO:0000256" key="1">
    <source>
        <dbReference type="ARBA" id="ARBA00002286"/>
    </source>
</evidence>
<dbReference type="EMBL" id="QQBB01000024">
    <property type="protein sequence ID" value="RDI50318.1"/>
    <property type="molecule type" value="Genomic_DNA"/>
</dbReference>
<organism evidence="6 7">
    <name type="scientific">Microvirga subterranea</name>
    <dbReference type="NCBI Taxonomy" id="186651"/>
    <lineage>
        <taxon>Bacteria</taxon>
        <taxon>Pseudomonadati</taxon>
        <taxon>Pseudomonadota</taxon>
        <taxon>Alphaproteobacteria</taxon>
        <taxon>Hyphomicrobiales</taxon>
        <taxon>Methylobacteriaceae</taxon>
        <taxon>Microvirga</taxon>
    </lineage>
</organism>
<keyword evidence="2" id="KW-0815">Transposition</keyword>
<dbReference type="InterPro" id="IPR047930">
    <property type="entry name" value="Transpos_IS6"/>
</dbReference>